<evidence type="ECO:0000259" key="10">
    <source>
        <dbReference type="Pfam" id="PF00924"/>
    </source>
</evidence>
<comment type="caution">
    <text evidence="15">The sequence shown here is derived from an EMBL/GenBank/DDBJ whole genome shotgun (WGS) entry which is preliminary data.</text>
</comment>
<evidence type="ECO:0000256" key="7">
    <source>
        <dbReference type="ARBA" id="ARBA00023136"/>
    </source>
</evidence>
<keyword evidence="3" id="KW-1003">Cell membrane</keyword>
<dbReference type="Gene3D" id="1.10.287.1260">
    <property type="match status" value="1"/>
</dbReference>
<evidence type="ECO:0000256" key="6">
    <source>
        <dbReference type="ARBA" id="ARBA00022989"/>
    </source>
</evidence>
<keyword evidence="6 9" id="KW-1133">Transmembrane helix</keyword>
<reference evidence="15" key="1">
    <citation type="journal article" date="2020" name="mSystems">
        <title>Genome- and Community-Level Interaction Insights into Carbon Utilization and Element Cycling Functions of Hydrothermarchaeota in Hydrothermal Sediment.</title>
        <authorList>
            <person name="Zhou Z."/>
            <person name="Liu Y."/>
            <person name="Xu W."/>
            <person name="Pan J."/>
            <person name="Luo Z.H."/>
            <person name="Li M."/>
        </authorList>
    </citation>
    <scope>NUCLEOTIDE SEQUENCE [LARGE SCALE GENOMIC DNA]</scope>
    <source>
        <strain evidence="15">HyVt-324</strain>
    </source>
</reference>
<dbReference type="Pfam" id="PF12795">
    <property type="entry name" value="MscS_porin"/>
    <property type="match status" value="1"/>
</dbReference>
<organism evidence="15">
    <name type="scientific">Halopseudomonas xinjiangensis</name>
    <dbReference type="NCBI Taxonomy" id="487184"/>
    <lineage>
        <taxon>Bacteria</taxon>
        <taxon>Pseudomonadati</taxon>
        <taxon>Pseudomonadota</taxon>
        <taxon>Gammaproteobacteria</taxon>
        <taxon>Pseudomonadales</taxon>
        <taxon>Pseudomonadaceae</taxon>
        <taxon>Halopseudomonas</taxon>
    </lineage>
</organism>
<keyword evidence="4 9" id="KW-0812">Transmembrane</keyword>
<accession>A0A7V1BNV6</accession>
<dbReference type="PANTHER" id="PTHR30347:SF1">
    <property type="entry name" value="MECHANOSENSITIVE CHANNEL MSCK"/>
    <property type="match status" value="1"/>
</dbReference>
<dbReference type="Pfam" id="PF21082">
    <property type="entry name" value="MS_channel_3rd"/>
    <property type="match status" value="1"/>
</dbReference>
<dbReference type="InterPro" id="IPR024393">
    <property type="entry name" value="MscS_porin"/>
</dbReference>
<feature type="transmembrane region" description="Helical" evidence="9">
    <location>
        <begin position="652"/>
        <end position="670"/>
    </location>
</feature>
<name>A0A7V1BNV6_9GAMM</name>
<evidence type="ECO:0000256" key="1">
    <source>
        <dbReference type="ARBA" id="ARBA00004651"/>
    </source>
</evidence>
<evidence type="ECO:0000259" key="11">
    <source>
        <dbReference type="Pfam" id="PF12794"/>
    </source>
</evidence>
<dbReference type="NCBIfam" id="NF008438">
    <property type="entry name" value="PRK11281.1"/>
    <property type="match status" value="1"/>
</dbReference>
<feature type="transmembrane region" description="Helical" evidence="9">
    <location>
        <begin position="575"/>
        <end position="599"/>
    </location>
</feature>
<dbReference type="InterPro" id="IPR011014">
    <property type="entry name" value="MscS_channel_TM-2"/>
</dbReference>
<feature type="transmembrane region" description="Helical" evidence="9">
    <location>
        <begin position="530"/>
        <end position="547"/>
    </location>
</feature>
<dbReference type="AlphaFoldDB" id="A0A7V1BNV6"/>
<dbReference type="InterPro" id="IPR052702">
    <property type="entry name" value="MscS-like_channel"/>
</dbReference>
<evidence type="ECO:0000256" key="4">
    <source>
        <dbReference type="ARBA" id="ARBA00022692"/>
    </source>
</evidence>
<dbReference type="Pfam" id="PF12794">
    <property type="entry name" value="MscS_TM"/>
    <property type="match status" value="1"/>
</dbReference>
<feature type="transmembrane region" description="Helical" evidence="9">
    <location>
        <begin position="864"/>
        <end position="884"/>
    </location>
</feature>
<comment type="subcellular location">
    <subcellularLocation>
        <location evidence="1">Cell membrane</location>
        <topology evidence="1">Multi-pass membrane protein</topology>
    </subcellularLocation>
</comment>
<dbReference type="Gene3D" id="2.30.30.60">
    <property type="match status" value="1"/>
</dbReference>
<dbReference type="InterPro" id="IPR025692">
    <property type="entry name" value="MscS_IM_dom1"/>
</dbReference>
<dbReference type="GO" id="GO:0009992">
    <property type="term" value="P:intracellular water homeostasis"/>
    <property type="evidence" value="ECO:0007669"/>
    <property type="project" value="TreeGrafter"/>
</dbReference>
<feature type="domain" description="Mechanosensitive ion channel inner membrane" evidence="11">
    <location>
        <begin position="531"/>
        <end position="850"/>
    </location>
</feature>
<comment type="similarity">
    <text evidence="2">Belongs to the MscS (TC 1.A.23) family.</text>
</comment>
<dbReference type="InterPro" id="IPR049278">
    <property type="entry name" value="MS_channel_C"/>
</dbReference>
<feature type="transmembrane region" description="Helical" evidence="9">
    <location>
        <begin position="749"/>
        <end position="770"/>
    </location>
</feature>
<evidence type="ECO:0000313" key="15">
    <source>
        <dbReference type="EMBL" id="HDZ55990.1"/>
    </source>
</evidence>
<protein>
    <submittedName>
        <fullName evidence="15">Mechanosensitive channel MscK</fullName>
    </submittedName>
</protein>
<dbReference type="InterPro" id="IPR011066">
    <property type="entry name" value="MscS_channel_C_sf"/>
</dbReference>
<sequence length="1182" mass="132276">MWPVSRSESDATTDIFLFNSGRTNLHQQNYPTGTSLMPRIIKLLFGVFLTCQLLLAGSAFAAPEIDAAIEGVQENIAELESSSLSDIEKRDLQDLYQQTLAFLQRSQAQAREQAELREQIAQAPEHIRTARQQLDRLGTLDPEKIRSRYASQELEDLERLLGEKVGDMFGAQNQLTAVNSELIAAQTRPERTQASVSSNQQREHAINEQIRNLQRQSDSALNQARLSMLKAESQSLQIASDLLRQKLAANGVLQDVAAQQRSLLSQQIADVEVETQILQDVINEKRRSESEQTVSEATSQALQAGNHDLLRQQGTLNRELSEELLRATTQVGELTGMVIQTKQQIDSLLQIESALEQQIGVLEGSVLLSRILHQQKKSLPKVRYDATLADQIADLRLRQFELNQLREQMANRPAYLERLVNRLPEDQQQALRGEFETVVSSRASLVEQLGNNINSLLTLGISLQINQRQLQQLSGDLRQTIDDQLFWVASNRTLDRAWFASFPRQAAAQWEDIEPLDQLQRLYETLRSQIVWIGLLIIVLGLYTWRLPHLRQQLRSLHEDVGHFRRDSVGHTPRALLLTALMVVPVPLVLSGIGFLLSTGDEPAMPELGQGLSQMALAWFILHMLYRVLDPHGIATRHFRWEPELVGRLHRLARRAAWVVLPLVLVIAVAEIRPEKLSEDVLGRLFMLVGMLVLAYLLGKVMQRSKPLYNSKFLHLMAALVLTLVPLILAGLVAWGFHYTAIKLADRFIGTLYLITIWMLLEGTVVRYLGVAGRRLAYQRALTKRQATQRDAQHDSEPGAEVPEMDIQQINQQSLRLARLGLLVLFGVLVYLTWADLLSATSYLESVSLWEYNSGTAENPQMAPISAGDVLGALVIIALTFTLGRNLPGLLEIMVLSRIQLGQGSSYAITTLLSYVIVSLGIFYALSALGVSWNKLQWLVAALGVGLGFGLQEIFANFVSGLIILFERPVRIGDVVTIGPLSGTVNRIRIRATTITDFDRKEIIVPNKTFVTEQLINWSLNDTITRVTISVGISYGSDLAKAKELLMNIATANPRVLQDPEPLVLFLSFGESTLGHELRIHVRELLDRNMAIDEINREIDQQFRQHNIGIAFRQLDVNLRNTEGLERLVASRHFNGDQPVSPTSARSSDAQPMNNFPDQGSTAPGATEPDANAPDDNPRKLD</sequence>
<dbReference type="PROSITE" id="PS01246">
    <property type="entry name" value="UPF0003"/>
    <property type="match status" value="1"/>
</dbReference>
<dbReference type="EMBL" id="DRFO01000017">
    <property type="protein sequence ID" value="HDZ55990.1"/>
    <property type="molecule type" value="Genomic_DNA"/>
</dbReference>
<evidence type="ECO:0000256" key="5">
    <source>
        <dbReference type="ARBA" id="ARBA00022729"/>
    </source>
</evidence>
<proteinExistence type="inferred from homology"/>
<feature type="transmembrane region" description="Helical" evidence="9">
    <location>
        <begin position="938"/>
        <end position="966"/>
    </location>
</feature>
<feature type="transmembrane region" description="Helical" evidence="9">
    <location>
        <begin position="682"/>
        <end position="701"/>
    </location>
</feature>
<evidence type="ECO:0000256" key="3">
    <source>
        <dbReference type="ARBA" id="ARBA00022475"/>
    </source>
</evidence>
<dbReference type="FunFam" id="1.10.287.1260:FF:000002">
    <property type="entry name" value="Potassium efflux system KefA"/>
    <property type="match status" value="1"/>
</dbReference>
<dbReference type="InterPro" id="IPR006685">
    <property type="entry name" value="MscS_channel_2nd"/>
</dbReference>
<dbReference type="InterPro" id="IPR006686">
    <property type="entry name" value="MscS_channel_CS"/>
</dbReference>
<feature type="domain" description="Mechanosensitive ion channel MscS porin" evidence="12">
    <location>
        <begin position="76"/>
        <end position="312"/>
    </location>
</feature>
<feature type="domain" description="Mechanosensitive ion channel MscS C-terminal" evidence="13">
    <location>
        <begin position="1027"/>
        <end position="1110"/>
    </location>
</feature>
<dbReference type="PANTHER" id="PTHR30347">
    <property type="entry name" value="POTASSIUM CHANNEL RELATED"/>
    <property type="match status" value="1"/>
</dbReference>
<evidence type="ECO:0000256" key="2">
    <source>
        <dbReference type="ARBA" id="ARBA00008017"/>
    </source>
</evidence>
<dbReference type="SUPFAM" id="SSF82689">
    <property type="entry name" value="Mechanosensitive channel protein MscS (YggB), C-terminal domain"/>
    <property type="match status" value="1"/>
</dbReference>
<feature type="domain" description="Mechanosensitive ion channel transmembrane helices 2/3" evidence="14">
    <location>
        <begin position="911"/>
        <end position="952"/>
    </location>
</feature>
<feature type="domain" description="Mechanosensitive ion channel MscS" evidence="10">
    <location>
        <begin position="954"/>
        <end position="1019"/>
    </location>
</feature>
<evidence type="ECO:0000256" key="8">
    <source>
        <dbReference type="SAM" id="MobiDB-lite"/>
    </source>
</evidence>
<feature type="transmembrane region" description="Helical" evidence="9">
    <location>
        <begin position="905"/>
        <end position="926"/>
    </location>
</feature>
<feature type="transmembrane region" description="Helical" evidence="9">
    <location>
        <begin position="611"/>
        <end position="629"/>
    </location>
</feature>
<dbReference type="FunFam" id="2.30.30.60:FF:000001">
    <property type="entry name" value="MscS Mechanosensitive ion channel"/>
    <property type="match status" value="1"/>
</dbReference>
<dbReference type="InterPro" id="IPR049142">
    <property type="entry name" value="MS_channel_1st"/>
</dbReference>
<dbReference type="Pfam" id="PF21088">
    <property type="entry name" value="MS_channel_1st"/>
    <property type="match status" value="1"/>
</dbReference>
<keyword evidence="7 9" id="KW-0472">Membrane</keyword>
<keyword evidence="5" id="KW-0732">Signal</keyword>
<dbReference type="Pfam" id="PF00924">
    <property type="entry name" value="MS_channel_2nd"/>
    <property type="match status" value="1"/>
</dbReference>
<feature type="region of interest" description="Disordered" evidence="8">
    <location>
        <begin position="1131"/>
        <end position="1182"/>
    </location>
</feature>
<evidence type="ECO:0000259" key="14">
    <source>
        <dbReference type="Pfam" id="PF21088"/>
    </source>
</evidence>
<dbReference type="Gene3D" id="3.30.70.100">
    <property type="match status" value="1"/>
</dbReference>
<feature type="compositionally biased region" description="Polar residues" evidence="8">
    <location>
        <begin position="1138"/>
        <end position="1164"/>
    </location>
</feature>
<evidence type="ECO:0000256" key="9">
    <source>
        <dbReference type="SAM" id="Phobius"/>
    </source>
</evidence>
<dbReference type="SUPFAM" id="SSF50182">
    <property type="entry name" value="Sm-like ribonucleoproteins"/>
    <property type="match status" value="1"/>
</dbReference>
<evidence type="ECO:0000259" key="13">
    <source>
        <dbReference type="Pfam" id="PF21082"/>
    </source>
</evidence>
<feature type="transmembrane region" description="Helical" evidence="9">
    <location>
        <begin position="713"/>
        <end position="737"/>
    </location>
</feature>
<dbReference type="SUPFAM" id="SSF82861">
    <property type="entry name" value="Mechanosensitive channel protein MscS (YggB), transmembrane region"/>
    <property type="match status" value="1"/>
</dbReference>
<dbReference type="GO" id="GO:0008381">
    <property type="term" value="F:mechanosensitive monoatomic ion channel activity"/>
    <property type="evidence" value="ECO:0007669"/>
    <property type="project" value="UniProtKB-ARBA"/>
</dbReference>
<evidence type="ECO:0000259" key="12">
    <source>
        <dbReference type="Pfam" id="PF12795"/>
    </source>
</evidence>
<dbReference type="GO" id="GO:0005886">
    <property type="term" value="C:plasma membrane"/>
    <property type="evidence" value="ECO:0007669"/>
    <property type="project" value="UniProtKB-SubCell"/>
</dbReference>
<feature type="transmembrane region" description="Helical" evidence="9">
    <location>
        <begin position="820"/>
        <end position="844"/>
    </location>
</feature>
<dbReference type="InterPro" id="IPR010920">
    <property type="entry name" value="LSM_dom_sf"/>
</dbReference>
<dbReference type="Proteomes" id="UP000885703">
    <property type="component" value="Unassembled WGS sequence"/>
</dbReference>
<dbReference type="InterPro" id="IPR023408">
    <property type="entry name" value="MscS_beta-dom_sf"/>
</dbReference>
<gene>
    <name evidence="15" type="primary">mscK</name>
    <name evidence="15" type="ORF">ENH64_05870</name>
</gene>